<protein>
    <submittedName>
        <fullName evidence="1">Uncharacterized protein</fullName>
    </submittedName>
</protein>
<dbReference type="Proteomes" id="UP000077684">
    <property type="component" value="Unassembled WGS sequence"/>
</dbReference>
<gene>
    <name evidence="1" type="ORF">A4X06_0g401</name>
</gene>
<organism evidence="1 2">
    <name type="scientific">Tilletia controversa</name>
    <name type="common">dwarf bunt fungus</name>
    <dbReference type="NCBI Taxonomy" id="13291"/>
    <lineage>
        <taxon>Eukaryota</taxon>
        <taxon>Fungi</taxon>
        <taxon>Dikarya</taxon>
        <taxon>Basidiomycota</taxon>
        <taxon>Ustilaginomycotina</taxon>
        <taxon>Exobasidiomycetes</taxon>
        <taxon>Tilletiales</taxon>
        <taxon>Tilletiaceae</taxon>
        <taxon>Tilletia</taxon>
    </lineage>
</organism>
<evidence type="ECO:0000313" key="1">
    <source>
        <dbReference type="EMBL" id="KAE8255508.1"/>
    </source>
</evidence>
<reference evidence="1" key="1">
    <citation type="submission" date="2016-04" db="EMBL/GenBank/DDBJ databases">
        <authorList>
            <person name="Nguyen H.D."/>
            <person name="Samba Siva P."/>
            <person name="Cullis J."/>
            <person name="Levesque C.A."/>
            <person name="Hambleton S."/>
        </authorList>
    </citation>
    <scope>NUCLEOTIDE SEQUENCE</scope>
    <source>
        <strain evidence="1">DAOMC 236426</strain>
    </source>
</reference>
<name>A0A8X7N0N6_9BASI</name>
<dbReference type="EMBL" id="LWDE02000019">
    <property type="protein sequence ID" value="KAE8255508.1"/>
    <property type="molecule type" value="Genomic_DNA"/>
</dbReference>
<proteinExistence type="predicted"/>
<accession>A0A8X7N0N6</accession>
<evidence type="ECO:0000313" key="2">
    <source>
        <dbReference type="Proteomes" id="UP000077684"/>
    </source>
</evidence>
<comment type="caution">
    <text evidence="1">The sequence shown here is derived from an EMBL/GenBank/DDBJ whole genome shotgun (WGS) entry which is preliminary data.</text>
</comment>
<reference evidence="1" key="2">
    <citation type="journal article" date="2019" name="IMA Fungus">
        <title>Genome sequencing and comparison of five Tilletia species to identify candidate genes for the detection of regulated species infecting wheat.</title>
        <authorList>
            <person name="Nguyen H.D.T."/>
            <person name="Sultana T."/>
            <person name="Kesanakurti P."/>
            <person name="Hambleton S."/>
        </authorList>
    </citation>
    <scope>NUCLEOTIDE SEQUENCE</scope>
    <source>
        <strain evidence="1">DAOMC 236426</strain>
    </source>
</reference>
<keyword evidence="2" id="KW-1185">Reference proteome</keyword>
<dbReference type="AlphaFoldDB" id="A0A8X7N0N6"/>
<sequence length="114" mass="12198">MDSSSTSPSVTGANPYQKHVQAFVTEGTMPVKTLCGSPGYINILNALNALRARPRTRTRHLPPRSRLLQTRLPPQAQPSASLLRPASAQAFFVADYSKDESTPLSALGPGAPIE</sequence>